<dbReference type="Proteomes" id="UP000683246">
    <property type="component" value="Plasmid pVpro"/>
</dbReference>
<evidence type="ECO:0000313" key="3">
    <source>
        <dbReference type="Proteomes" id="UP000683246"/>
    </source>
</evidence>
<protein>
    <submittedName>
        <fullName evidence="2">Uncharacterized protein</fullName>
    </submittedName>
</protein>
<geneLocation type="plasmid" evidence="2 3">
    <name>pVpro</name>
</geneLocation>
<keyword evidence="1" id="KW-1133">Transmembrane helix</keyword>
<keyword evidence="3" id="KW-1185">Reference proteome</keyword>
<reference evidence="2" key="1">
    <citation type="submission" date="2020-07" db="EMBL/GenBank/DDBJ databases">
        <title>Vallitalea pronyensis genome.</title>
        <authorList>
            <person name="Postec A."/>
        </authorList>
    </citation>
    <scope>NUCLEOTIDE SEQUENCE</scope>
    <source>
        <strain evidence="2">FatNI3</strain>
        <plasmid evidence="2">pVpro</plasmid>
    </source>
</reference>
<organism evidence="2 3">
    <name type="scientific">Vallitalea pronyensis</name>
    <dbReference type="NCBI Taxonomy" id="1348613"/>
    <lineage>
        <taxon>Bacteria</taxon>
        <taxon>Bacillati</taxon>
        <taxon>Bacillota</taxon>
        <taxon>Clostridia</taxon>
        <taxon>Lachnospirales</taxon>
        <taxon>Vallitaleaceae</taxon>
        <taxon>Vallitalea</taxon>
    </lineage>
</organism>
<accession>A0A8J8SJF7</accession>
<keyword evidence="1" id="KW-0472">Membrane</keyword>
<dbReference type="RefSeq" id="WP_212698948.1">
    <property type="nucleotide sequence ID" value="NZ_CP058650.1"/>
</dbReference>
<sequence length="163" mass="18797">MKCLKDNKGSSGILSILLIAFFVIFLIMPVFAAVFEKQMMTKIARDTKSIIKDSLEATYTTLNIEKTSIKDIEFTSDFKQIFDKYVIDNLNLNVDFTPTDKSMADAKVQVTELQYEDRTRKFINVKVILPIKPHIYRQILLSIMGKEWIGYEIPYTLSLPVDN</sequence>
<dbReference type="AlphaFoldDB" id="A0A8J8SJF7"/>
<keyword evidence="2" id="KW-0614">Plasmid</keyword>
<gene>
    <name evidence="2" type="ORF">HZI73_26240</name>
</gene>
<evidence type="ECO:0000313" key="2">
    <source>
        <dbReference type="EMBL" id="QUI25915.1"/>
    </source>
</evidence>
<keyword evidence="1" id="KW-0812">Transmembrane</keyword>
<evidence type="ECO:0000256" key="1">
    <source>
        <dbReference type="SAM" id="Phobius"/>
    </source>
</evidence>
<name>A0A8J8SJF7_9FIRM</name>
<dbReference type="KEGG" id="vpy:HZI73_26240"/>
<feature type="transmembrane region" description="Helical" evidence="1">
    <location>
        <begin position="12"/>
        <end position="35"/>
    </location>
</feature>
<proteinExistence type="predicted"/>
<dbReference type="EMBL" id="CP058650">
    <property type="protein sequence ID" value="QUI25915.1"/>
    <property type="molecule type" value="Genomic_DNA"/>
</dbReference>